<evidence type="ECO:0000259" key="11">
    <source>
        <dbReference type="Pfam" id="PF03900"/>
    </source>
</evidence>
<dbReference type="Proteomes" id="UP000292424">
    <property type="component" value="Chromosome"/>
</dbReference>
<dbReference type="InterPro" id="IPR022417">
    <property type="entry name" value="Porphobilin_deaminase_N"/>
</dbReference>
<dbReference type="RefSeq" id="WP_131330518.1">
    <property type="nucleotide sequence ID" value="NZ_CP044016.1"/>
</dbReference>
<protein>
    <recommendedName>
        <fullName evidence="9">Hydroxymethylbilane synthase</fullName>
        <ecNumber evidence="9">2.5.1.61</ecNumber>
    </recommendedName>
</protein>
<dbReference type="GO" id="GO:0005737">
    <property type="term" value="C:cytoplasm"/>
    <property type="evidence" value="ECO:0007669"/>
    <property type="project" value="UniProtKB-UniRule"/>
</dbReference>
<dbReference type="PROSITE" id="PS00533">
    <property type="entry name" value="PORPHOBILINOGEN_DEAM"/>
    <property type="match status" value="1"/>
</dbReference>
<evidence type="ECO:0000259" key="10">
    <source>
        <dbReference type="Pfam" id="PF01379"/>
    </source>
</evidence>
<organism evidence="12 13">
    <name type="scientific">Rhizosphaericola mali</name>
    <dbReference type="NCBI Taxonomy" id="2545455"/>
    <lineage>
        <taxon>Bacteria</taxon>
        <taxon>Pseudomonadati</taxon>
        <taxon>Bacteroidota</taxon>
        <taxon>Chitinophagia</taxon>
        <taxon>Chitinophagales</taxon>
        <taxon>Chitinophagaceae</taxon>
        <taxon>Rhizosphaericola</taxon>
    </lineage>
</organism>
<sequence>MSNRILKIGTRDSALAMWQAEKVQALLAAKDIETELMPVKSTGDLDLVTPLYAMGVQGIFTKNLDAHLLSGTIDIAVHSYKDVPTQLAQGIIKAAVLERASPLDILVLNPKYWDKKDDQWHWSRANATNFLIGTGSVRRRAQWLHKYPDSILENLRGNVQTRMRKLEEHDWDGAIFAEAGLDRVELKSDNFQHLDWMLSAPAQGAIVIVVRGNDHEAFELCALLNDANTDVATQIERSFLSGLMGGCSTPISAFTKIENEEIHFQGNILSPDGKHKMEIEKDVSIDQAATIGKLAAEELLQTGALDIIKEIRQFEKGN</sequence>
<comment type="cofactor">
    <cofactor evidence="1">
        <name>dipyrromethane</name>
        <dbReference type="ChEBI" id="CHEBI:60342"/>
    </cofactor>
</comment>
<dbReference type="PANTHER" id="PTHR11557:SF0">
    <property type="entry name" value="PORPHOBILINOGEN DEAMINASE"/>
    <property type="match status" value="1"/>
</dbReference>
<dbReference type="PIRSF" id="PIRSF001438">
    <property type="entry name" value="4pyrrol_synth_OHMeBilane_synth"/>
    <property type="match status" value="1"/>
</dbReference>
<proteinExistence type="inferred from homology"/>
<dbReference type="PRINTS" id="PR00151">
    <property type="entry name" value="PORPHBDMNASE"/>
</dbReference>
<dbReference type="EMBL" id="CP044016">
    <property type="protein sequence ID" value="QES89575.1"/>
    <property type="molecule type" value="Genomic_DNA"/>
</dbReference>
<comment type="catalytic activity">
    <reaction evidence="8">
        <text>4 porphobilinogen + H2O = hydroxymethylbilane + 4 NH4(+)</text>
        <dbReference type="Rhea" id="RHEA:13185"/>
        <dbReference type="ChEBI" id="CHEBI:15377"/>
        <dbReference type="ChEBI" id="CHEBI:28938"/>
        <dbReference type="ChEBI" id="CHEBI:57845"/>
        <dbReference type="ChEBI" id="CHEBI:58126"/>
        <dbReference type="EC" id="2.5.1.61"/>
    </reaction>
</comment>
<comment type="similarity">
    <text evidence="4">Belongs to the HMBS family.</text>
</comment>
<dbReference type="InterPro" id="IPR022419">
    <property type="entry name" value="Porphobilin_deaminase_cofac_BS"/>
</dbReference>
<feature type="domain" description="Porphobilinogen deaminase N-terminal" evidence="10">
    <location>
        <begin position="6"/>
        <end position="217"/>
    </location>
</feature>
<evidence type="ECO:0000313" key="12">
    <source>
        <dbReference type="EMBL" id="QES89575.1"/>
    </source>
</evidence>
<evidence type="ECO:0000256" key="9">
    <source>
        <dbReference type="NCBIfam" id="TIGR00212"/>
    </source>
</evidence>
<comment type="pathway">
    <text evidence="3">Porphyrin-containing compound metabolism; protoporphyrin-IX biosynthesis; coproporphyrinogen-III from 5-aminolevulinate: step 2/4.</text>
</comment>
<keyword evidence="7" id="KW-0627">Porphyrin biosynthesis</keyword>
<evidence type="ECO:0000256" key="8">
    <source>
        <dbReference type="ARBA" id="ARBA00048169"/>
    </source>
</evidence>
<keyword evidence="6 12" id="KW-0808">Transferase</keyword>
<dbReference type="Gene3D" id="3.30.160.40">
    <property type="entry name" value="Porphobilinogen deaminase, C-terminal domain"/>
    <property type="match status" value="1"/>
</dbReference>
<evidence type="ECO:0000256" key="6">
    <source>
        <dbReference type="ARBA" id="ARBA00022679"/>
    </source>
</evidence>
<dbReference type="InterPro" id="IPR000860">
    <property type="entry name" value="HemC"/>
</dbReference>
<dbReference type="EC" id="2.5.1.61" evidence="9"/>
<accession>A0A5P2G280</accession>
<evidence type="ECO:0000256" key="3">
    <source>
        <dbReference type="ARBA" id="ARBA00004735"/>
    </source>
</evidence>
<dbReference type="InterPro" id="IPR022418">
    <property type="entry name" value="Porphobilinogen_deaminase_C"/>
</dbReference>
<keyword evidence="13" id="KW-1185">Reference proteome</keyword>
<evidence type="ECO:0000256" key="2">
    <source>
        <dbReference type="ARBA" id="ARBA00002869"/>
    </source>
</evidence>
<feature type="domain" description="Porphobilinogen deaminase C-terminal" evidence="11">
    <location>
        <begin position="234"/>
        <end position="301"/>
    </location>
</feature>
<dbReference type="NCBIfam" id="TIGR00212">
    <property type="entry name" value="hemC"/>
    <property type="match status" value="1"/>
</dbReference>
<dbReference type="AlphaFoldDB" id="A0A5P2G280"/>
<dbReference type="SUPFAM" id="SSF53850">
    <property type="entry name" value="Periplasmic binding protein-like II"/>
    <property type="match status" value="1"/>
</dbReference>
<gene>
    <name evidence="12" type="primary">hemC</name>
    <name evidence="12" type="ORF">E0W69_013190</name>
</gene>
<evidence type="ECO:0000256" key="4">
    <source>
        <dbReference type="ARBA" id="ARBA00005638"/>
    </source>
</evidence>
<dbReference type="GO" id="GO:0004418">
    <property type="term" value="F:hydroxymethylbilane synthase activity"/>
    <property type="evidence" value="ECO:0007669"/>
    <property type="project" value="UniProtKB-UniRule"/>
</dbReference>
<evidence type="ECO:0000313" key="13">
    <source>
        <dbReference type="Proteomes" id="UP000292424"/>
    </source>
</evidence>
<name>A0A5P2G280_9BACT</name>
<dbReference type="GO" id="GO:0006783">
    <property type="term" value="P:heme biosynthetic process"/>
    <property type="evidence" value="ECO:0007669"/>
    <property type="project" value="TreeGrafter"/>
</dbReference>
<comment type="subunit">
    <text evidence="5">Monomer.</text>
</comment>
<dbReference type="Pfam" id="PF01379">
    <property type="entry name" value="Porphobil_deam"/>
    <property type="match status" value="1"/>
</dbReference>
<dbReference type="Gene3D" id="3.40.190.10">
    <property type="entry name" value="Periplasmic binding protein-like II"/>
    <property type="match status" value="2"/>
</dbReference>
<evidence type="ECO:0000256" key="7">
    <source>
        <dbReference type="ARBA" id="ARBA00023244"/>
    </source>
</evidence>
<comment type="function">
    <text evidence="2">Tetrapolymerization of the monopyrrole PBG into the hydroxymethylbilane pre-uroporphyrinogen in several discrete steps.</text>
</comment>
<dbReference type="PANTHER" id="PTHR11557">
    <property type="entry name" value="PORPHOBILINOGEN DEAMINASE"/>
    <property type="match status" value="1"/>
</dbReference>
<dbReference type="KEGG" id="arac:E0W69_013190"/>
<reference evidence="12 13" key="1">
    <citation type="submission" date="2019-09" db="EMBL/GenBank/DDBJ databases">
        <title>Complete genome sequence of Arachidicoccus sp. B3-10 isolated from apple orchard soil.</title>
        <authorList>
            <person name="Kim H.S."/>
            <person name="Han K.-I."/>
            <person name="Suh M.K."/>
            <person name="Lee K.C."/>
            <person name="Eom M.K."/>
            <person name="Kim J.-S."/>
            <person name="Kang S.W."/>
            <person name="Sin Y."/>
            <person name="Lee J.-S."/>
        </authorList>
    </citation>
    <scope>NUCLEOTIDE SEQUENCE [LARGE SCALE GENOMIC DNA]</scope>
    <source>
        <strain evidence="12 13">B3-10</strain>
    </source>
</reference>
<dbReference type="SUPFAM" id="SSF54782">
    <property type="entry name" value="Porphobilinogen deaminase (hydroxymethylbilane synthase), C-terminal domain"/>
    <property type="match status" value="1"/>
</dbReference>
<dbReference type="OrthoDB" id="9810298at2"/>
<dbReference type="Pfam" id="PF03900">
    <property type="entry name" value="Porphobil_deamC"/>
    <property type="match status" value="1"/>
</dbReference>
<dbReference type="InterPro" id="IPR036803">
    <property type="entry name" value="Porphobilinogen_deaminase_C_sf"/>
</dbReference>
<evidence type="ECO:0000256" key="1">
    <source>
        <dbReference type="ARBA" id="ARBA00001916"/>
    </source>
</evidence>
<evidence type="ECO:0000256" key="5">
    <source>
        <dbReference type="ARBA" id="ARBA00011245"/>
    </source>
</evidence>